<dbReference type="RefSeq" id="WP_104982764.1">
    <property type="nucleotide sequence ID" value="NZ_CP012673.1"/>
</dbReference>
<dbReference type="OrthoDB" id="5523292at2"/>
<reference evidence="1 2" key="1">
    <citation type="submission" date="2015-09" db="EMBL/GenBank/DDBJ databases">
        <title>Sorangium comparison.</title>
        <authorList>
            <person name="Zaburannyi N."/>
            <person name="Bunk B."/>
            <person name="Overmann J."/>
            <person name="Mueller R."/>
        </authorList>
    </citation>
    <scope>NUCLEOTIDE SEQUENCE [LARGE SCALE GENOMIC DNA]</scope>
    <source>
        <strain evidence="1 2">So ce26</strain>
    </source>
</reference>
<dbReference type="AlphaFoldDB" id="A0A2L0EY33"/>
<gene>
    <name evidence="1" type="ORF">SOCE26_056670</name>
</gene>
<accession>A0A2L0EY33</accession>
<name>A0A2L0EY33_SORCE</name>
<evidence type="ECO:0000313" key="1">
    <source>
        <dbReference type="EMBL" id="AUX44203.1"/>
    </source>
</evidence>
<evidence type="ECO:0000313" key="2">
    <source>
        <dbReference type="Proteomes" id="UP000238348"/>
    </source>
</evidence>
<proteinExistence type="predicted"/>
<dbReference type="Proteomes" id="UP000238348">
    <property type="component" value="Chromosome"/>
</dbReference>
<protein>
    <submittedName>
        <fullName evidence="1">Uncharacterized protein</fullName>
    </submittedName>
</protein>
<organism evidence="1 2">
    <name type="scientific">Sorangium cellulosum</name>
    <name type="common">Polyangium cellulosum</name>
    <dbReference type="NCBI Taxonomy" id="56"/>
    <lineage>
        <taxon>Bacteria</taxon>
        <taxon>Pseudomonadati</taxon>
        <taxon>Myxococcota</taxon>
        <taxon>Polyangia</taxon>
        <taxon>Polyangiales</taxon>
        <taxon>Polyangiaceae</taxon>
        <taxon>Sorangium</taxon>
    </lineage>
</organism>
<dbReference type="EMBL" id="CP012673">
    <property type="protein sequence ID" value="AUX44203.1"/>
    <property type="molecule type" value="Genomic_DNA"/>
</dbReference>
<sequence>MAHQPAHRICLTSWELLQVFHGSLIPRQGELLFIEKDGRESKYRVERVIYKLTSNDELMATVFVEPA</sequence>